<reference evidence="1" key="1">
    <citation type="journal article" date="2020" name="Cell">
        <title>Large-Scale Comparative Analyses of Tick Genomes Elucidate Their Genetic Diversity and Vector Capacities.</title>
        <authorList>
            <consortium name="Tick Genome and Microbiome Consortium (TIGMIC)"/>
            <person name="Jia N."/>
            <person name="Wang J."/>
            <person name="Shi W."/>
            <person name="Du L."/>
            <person name="Sun Y."/>
            <person name="Zhan W."/>
            <person name="Jiang J.F."/>
            <person name="Wang Q."/>
            <person name="Zhang B."/>
            <person name="Ji P."/>
            <person name="Bell-Sakyi L."/>
            <person name="Cui X.M."/>
            <person name="Yuan T.T."/>
            <person name="Jiang B.G."/>
            <person name="Yang W.F."/>
            <person name="Lam T.T."/>
            <person name="Chang Q.C."/>
            <person name="Ding S.J."/>
            <person name="Wang X.J."/>
            <person name="Zhu J.G."/>
            <person name="Ruan X.D."/>
            <person name="Zhao L."/>
            <person name="Wei J.T."/>
            <person name="Ye R.Z."/>
            <person name="Que T.C."/>
            <person name="Du C.H."/>
            <person name="Zhou Y.H."/>
            <person name="Cheng J.X."/>
            <person name="Dai P.F."/>
            <person name="Guo W.B."/>
            <person name="Han X.H."/>
            <person name="Huang E.J."/>
            <person name="Li L.F."/>
            <person name="Wei W."/>
            <person name="Gao Y.C."/>
            <person name="Liu J.Z."/>
            <person name="Shao H.Z."/>
            <person name="Wang X."/>
            <person name="Wang C.C."/>
            <person name="Yang T.C."/>
            <person name="Huo Q.B."/>
            <person name="Li W."/>
            <person name="Chen H.Y."/>
            <person name="Chen S.E."/>
            <person name="Zhou L.G."/>
            <person name="Ni X.B."/>
            <person name="Tian J.H."/>
            <person name="Sheng Y."/>
            <person name="Liu T."/>
            <person name="Pan Y.S."/>
            <person name="Xia L.Y."/>
            <person name="Li J."/>
            <person name="Zhao F."/>
            <person name="Cao W.C."/>
        </authorList>
    </citation>
    <scope>NUCLEOTIDE SEQUENCE</scope>
    <source>
        <strain evidence="1">Rsan-2018</strain>
    </source>
</reference>
<comment type="caution">
    <text evidence="1">The sequence shown here is derived from an EMBL/GenBank/DDBJ whole genome shotgun (WGS) entry which is preliminary data.</text>
</comment>
<gene>
    <name evidence="1" type="ORF">HPB52_021959</name>
</gene>
<dbReference type="EMBL" id="JABSTV010001248">
    <property type="protein sequence ID" value="KAH7969801.1"/>
    <property type="molecule type" value="Genomic_DNA"/>
</dbReference>
<organism evidence="1 2">
    <name type="scientific">Rhipicephalus sanguineus</name>
    <name type="common">Brown dog tick</name>
    <name type="synonym">Ixodes sanguineus</name>
    <dbReference type="NCBI Taxonomy" id="34632"/>
    <lineage>
        <taxon>Eukaryota</taxon>
        <taxon>Metazoa</taxon>
        <taxon>Ecdysozoa</taxon>
        <taxon>Arthropoda</taxon>
        <taxon>Chelicerata</taxon>
        <taxon>Arachnida</taxon>
        <taxon>Acari</taxon>
        <taxon>Parasitiformes</taxon>
        <taxon>Ixodida</taxon>
        <taxon>Ixodoidea</taxon>
        <taxon>Ixodidae</taxon>
        <taxon>Rhipicephalinae</taxon>
        <taxon>Rhipicephalus</taxon>
        <taxon>Rhipicephalus</taxon>
    </lineage>
</organism>
<accession>A0A9D4Q810</accession>
<keyword evidence="2" id="KW-1185">Reference proteome</keyword>
<proteinExistence type="predicted"/>
<reference evidence="1" key="2">
    <citation type="submission" date="2021-09" db="EMBL/GenBank/DDBJ databases">
        <authorList>
            <person name="Jia N."/>
            <person name="Wang J."/>
            <person name="Shi W."/>
            <person name="Du L."/>
            <person name="Sun Y."/>
            <person name="Zhan W."/>
            <person name="Jiang J."/>
            <person name="Wang Q."/>
            <person name="Zhang B."/>
            <person name="Ji P."/>
            <person name="Sakyi L.B."/>
            <person name="Cui X."/>
            <person name="Yuan T."/>
            <person name="Jiang B."/>
            <person name="Yang W."/>
            <person name="Lam T.T.-Y."/>
            <person name="Chang Q."/>
            <person name="Ding S."/>
            <person name="Wang X."/>
            <person name="Zhu J."/>
            <person name="Ruan X."/>
            <person name="Zhao L."/>
            <person name="Wei J."/>
            <person name="Que T."/>
            <person name="Du C."/>
            <person name="Cheng J."/>
            <person name="Dai P."/>
            <person name="Han X."/>
            <person name="Huang E."/>
            <person name="Gao Y."/>
            <person name="Liu J."/>
            <person name="Shao H."/>
            <person name="Ye R."/>
            <person name="Li L."/>
            <person name="Wei W."/>
            <person name="Wang X."/>
            <person name="Wang C."/>
            <person name="Huo Q."/>
            <person name="Li W."/>
            <person name="Guo W."/>
            <person name="Chen H."/>
            <person name="Chen S."/>
            <person name="Zhou L."/>
            <person name="Zhou L."/>
            <person name="Ni X."/>
            <person name="Tian J."/>
            <person name="Zhou Y."/>
            <person name="Sheng Y."/>
            <person name="Liu T."/>
            <person name="Pan Y."/>
            <person name="Xia L."/>
            <person name="Li J."/>
            <person name="Zhao F."/>
            <person name="Cao W."/>
        </authorList>
    </citation>
    <scope>NUCLEOTIDE SEQUENCE</scope>
    <source>
        <strain evidence="1">Rsan-2018</strain>
        <tissue evidence="1">Larvae</tissue>
    </source>
</reference>
<evidence type="ECO:0000313" key="1">
    <source>
        <dbReference type="EMBL" id="KAH7969801.1"/>
    </source>
</evidence>
<protein>
    <recommendedName>
        <fullName evidence="3">DDE Tnp4 domain-containing protein</fullName>
    </recommendedName>
</protein>
<name>A0A9D4Q810_RHISA</name>
<sequence>MSDEAEDMKKKVALAMAALTDTEVELEASAGKVRAIKRQIIANSCLVAAMASSSFRGPREAWAYARHAVVDSLEERWVRMPTPSEMEDHIKEFQLTLGFPQGVGALDGCHFPVSPPKEYASDYYNYKGW</sequence>
<dbReference type="VEuPathDB" id="VectorBase:RSAN_056594"/>
<evidence type="ECO:0008006" key="3">
    <source>
        <dbReference type="Google" id="ProtNLM"/>
    </source>
</evidence>
<dbReference type="AlphaFoldDB" id="A0A9D4Q810"/>
<dbReference type="Proteomes" id="UP000821837">
    <property type="component" value="Unassembled WGS sequence"/>
</dbReference>
<evidence type="ECO:0000313" key="2">
    <source>
        <dbReference type="Proteomes" id="UP000821837"/>
    </source>
</evidence>